<reference evidence="2" key="1">
    <citation type="submission" date="2022-01" db="EMBL/GenBank/DDBJ databases">
        <title>Nocardioidaceae gen. sp. A5X3R13.</title>
        <authorList>
            <person name="Lopez Marin M.A."/>
            <person name="Uhlik O."/>
        </authorList>
    </citation>
    <scope>NUCLEOTIDE SEQUENCE</scope>
    <source>
        <strain evidence="2">A5X3R13</strain>
    </source>
</reference>
<dbReference type="Gene3D" id="3.40.50.720">
    <property type="entry name" value="NAD(P)-binding Rossmann-like Domain"/>
    <property type="match status" value="1"/>
</dbReference>
<dbReference type="EMBL" id="CP094970">
    <property type="protein sequence ID" value="UYM06257.1"/>
    <property type="molecule type" value="Genomic_DNA"/>
</dbReference>
<dbReference type="GO" id="GO:0016646">
    <property type="term" value="F:oxidoreductase activity, acting on the CH-NH group of donors, NAD or NADP as acceptor"/>
    <property type="evidence" value="ECO:0007669"/>
    <property type="project" value="TreeGrafter"/>
</dbReference>
<dbReference type="InterPro" id="IPR016040">
    <property type="entry name" value="NAD(P)-bd_dom"/>
</dbReference>
<protein>
    <submittedName>
        <fullName evidence="2">NAD(P)H-binding protein</fullName>
    </submittedName>
</protein>
<keyword evidence="3" id="KW-1185">Reference proteome</keyword>
<sequence>MGRIIVFGGRGRAGRAVVAEAVDRGHLVTAVVRDPDRYDVRAIAGVRVVRGDVTDPNEVARLSADHDGAVSAVARLDVPAGRFYADVTSALVKGLGAPGPMRLVIVGIGTNLRTPDGHRAHDADGMPNDAREFSRGHYAGVRLLQDTAHDLDWVVLAPPPVFLDEENGGGPILVGDDTLPDPTATAGSFSYPEVATAVLDEIETPTRHRGLVSLARASASAAG</sequence>
<gene>
    <name evidence="2" type="ORF">L0C25_04040</name>
</gene>
<dbReference type="SUPFAM" id="SSF51735">
    <property type="entry name" value="NAD(P)-binding Rossmann-fold domains"/>
    <property type="match status" value="1"/>
</dbReference>
<dbReference type="PANTHER" id="PTHR43355:SF2">
    <property type="entry name" value="FLAVIN REDUCTASE (NADPH)"/>
    <property type="match status" value="1"/>
</dbReference>
<feature type="domain" description="NAD(P)-binding" evidence="1">
    <location>
        <begin position="8"/>
        <end position="205"/>
    </location>
</feature>
<dbReference type="Pfam" id="PF13460">
    <property type="entry name" value="NAD_binding_10"/>
    <property type="match status" value="1"/>
</dbReference>
<dbReference type="AlphaFoldDB" id="A0AA46TJZ4"/>
<proteinExistence type="predicted"/>
<evidence type="ECO:0000313" key="3">
    <source>
        <dbReference type="Proteomes" id="UP001164390"/>
    </source>
</evidence>
<evidence type="ECO:0000259" key="1">
    <source>
        <dbReference type="Pfam" id="PF13460"/>
    </source>
</evidence>
<evidence type="ECO:0000313" key="2">
    <source>
        <dbReference type="EMBL" id="UYM06257.1"/>
    </source>
</evidence>
<dbReference type="InterPro" id="IPR036291">
    <property type="entry name" value="NAD(P)-bd_dom_sf"/>
</dbReference>
<dbReference type="InterPro" id="IPR051606">
    <property type="entry name" value="Polyketide_Oxido-like"/>
</dbReference>
<dbReference type="Proteomes" id="UP001164390">
    <property type="component" value="Chromosome"/>
</dbReference>
<dbReference type="PANTHER" id="PTHR43355">
    <property type="entry name" value="FLAVIN REDUCTASE (NADPH)"/>
    <property type="match status" value="1"/>
</dbReference>
<dbReference type="RefSeq" id="WP_271635135.1">
    <property type="nucleotide sequence ID" value="NZ_CP094970.1"/>
</dbReference>
<dbReference type="KEGG" id="sgrg:L0C25_04040"/>
<accession>A0AA46TJZ4</accession>
<name>A0AA46TJZ4_9ACTN</name>
<organism evidence="2 3">
    <name type="scientific">Solicola gregarius</name>
    <dbReference type="NCBI Taxonomy" id="2908642"/>
    <lineage>
        <taxon>Bacteria</taxon>
        <taxon>Bacillati</taxon>
        <taxon>Actinomycetota</taxon>
        <taxon>Actinomycetes</taxon>
        <taxon>Propionibacteriales</taxon>
        <taxon>Nocardioidaceae</taxon>
        <taxon>Solicola</taxon>
    </lineage>
</organism>